<name>A0A024U498_9STRA</name>
<reference evidence="3" key="1">
    <citation type="submission" date="2013-12" db="EMBL/GenBank/DDBJ databases">
        <title>The Genome Sequence of Aphanomyces invadans NJM9701.</title>
        <authorList>
            <consortium name="The Broad Institute Genomics Platform"/>
            <person name="Russ C."/>
            <person name="Tyler B."/>
            <person name="van West P."/>
            <person name="Dieguez-Uribeondo J."/>
            <person name="Young S.K."/>
            <person name="Zeng Q."/>
            <person name="Gargeya S."/>
            <person name="Fitzgerald M."/>
            <person name="Abouelleil A."/>
            <person name="Alvarado L."/>
            <person name="Chapman S.B."/>
            <person name="Gainer-Dewar J."/>
            <person name="Goldberg J."/>
            <person name="Griggs A."/>
            <person name="Gujja S."/>
            <person name="Hansen M."/>
            <person name="Howarth C."/>
            <person name="Imamovic A."/>
            <person name="Ireland A."/>
            <person name="Larimer J."/>
            <person name="McCowan C."/>
            <person name="Murphy C."/>
            <person name="Pearson M."/>
            <person name="Poon T.W."/>
            <person name="Priest M."/>
            <person name="Roberts A."/>
            <person name="Saif S."/>
            <person name="Shea T."/>
            <person name="Sykes S."/>
            <person name="Wortman J."/>
            <person name="Nusbaum C."/>
            <person name="Birren B."/>
        </authorList>
    </citation>
    <scope>NUCLEOTIDE SEQUENCE [LARGE SCALE GENOMIC DNA]</scope>
    <source>
        <strain evidence="3">NJM9701</strain>
    </source>
</reference>
<dbReference type="SUPFAM" id="SSF53474">
    <property type="entry name" value="alpha/beta-Hydrolases"/>
    <property type="match status" value="2"/>
</dbReference>
<protein>
    <recommendedName>
        <fullName evidence="2">Serine hydrolase domain-containing protein</fullName>
    </recommendedName>
</protein>
<dbReference type="GeneID" id="20083880"/>
<dbReference type="Gene3D" id="3.40.50.1820">
    <property type="entry name" value="alpha/beta hydrolase"/>
    <property type="match status" value="2"/>
</dbReference>
<evidence type="ECO:0000313" key="3">
    <source>
        <dbReference type="EMBL" id="ETW01246.1"/>
    </source>
</evidence>
<dbReference type="Pfam" id="PF03959">
    <property type="entry name" value="FSH1"/>
    <property type="match status" value="2"/>
</dbReference>
<evidence type="ECO:0000256" key="1">
    <source>
        <dbReference type="ARBA" id="ARBA00022801"/>
    </source>
</evidence>
<dbReference type="EMBL" id="KI913963">
    <property type="protein sequence ID" value="ETW01246.1"/>
    <property type="molecule type" value="Genomic_DNA"/>
</dbReference>
<dbReference type="RefSeq" id="XP_008870244.1">
    <property type="nucleotide sequence ID" value="XM_008872022.1"/>
</dbReference>
<dbReference type="VEuPathDB" id="FungiDB:H310_06830"/>
<sequence length="409" mass="45989">MRHQVRGFRESFGPRAVFEYLNAPFTANGPTEDAIQDKFGSSEPFFEWFRDDPHAGQRGSDRYVGWEHSLAYLMRHLSSHIPYDIILGFSQGGMMATLLTAHYQAEQVPLPFKAIVCVGVVSWPLDGMPPSMESSTKLKVPAMIVLGEADTFFDTGKELVHVFDKATRRFFVHAEGHKFPSVKNHRALYDEIAADTSPRHGWRTNTAVISLQVAGFRQALGPTQAEFVSLNAPYPAKGPAHEDIRKFFGEKGPYYEWWDAVENPETRKTEYHGWERSVAFVLRQIDELGPFDVVLGFSQGAALTTLLTAHCQKEQGGFPYKAVVLVCGLVPIDGLPADMPDHLDIPSLHIVGEQDPMLLLGHQLHGMYSPTHRKLHVHPDGHRFPALPIHKPMYIDMARFLRQVCTPPQ</sequence>
<dbReference type="InterPro" id="IPR050593">
    <property type="entry name" value="LovG"/>
</dbReference>
<dbReference type="eggNOG" id="KOG2551">
    <property type="taxonomic scope" value="Eukaryota"/>
</dbReference>
<dbReference type="PANTHER" id="PTHR48070">
    <property type="entry name" value="ESTERASE OVCA2"/>
    <property type="match status" value="1"/>
</dbReference>
<evidence type="ECO:0000259" key="2">
    <source>
        <dbReference type="Pfam" id="PF03959"/>
    </source>
</evidence>
<dbReference type="AlphaFoldDB" id="A0A024U498"/>
<dbReference type="GO" id="GO:0005737">
    <property type="term" value="C:cytoplasm"/>
    <property type="evidence" value="ECO:0007669"/>
    <property type="project" value="TreeGrafter"/>
</dbReference>
<keyword evidence="1" id="KW-0378">Hydrolase</keyword>
<feature type="domain" description="Serine hydrolase" evidence="2">
    <location>
        <begin position="200"/>
        <end position="386"/>
    </location>
</feature>
<organism evidence="3">
    <name type="scientific">Aphanomyces invadans</name>
    <dbReference type="NCBI Taxonomy" id="157072"/>
    <lineage>
        <taxon>Eukaryota</taxon>
        <taxon>Sar</taxon>
        <taxon>Stramenopiles</taxon>
        <taxon>Oomycota</taxon>
        <taxon>Saprolegniomycetes</taxon>
        <taxon>Saprolegniales</taxon>
        <taxon>Verrucalvaceae</taxon>
        <taxon>Aphanomyces</taxon>
    </lineage>
</organism>
<dbReference type="GO" id="GO:0005634">
    <property type="term" value="C:nucleus"/>
    <property type="evidence" value="ECO:0007669"/>
    <property type="project" value="TreeGrafter"/>
</dbReference>
<feature type="domain" description="Serine hydrolase" evidence="2">
    <location>
        <begin position="2"/>
        <end position="186"/>
    </location>
</feature>
<gene>
    <name evidence="3" type="ORF">H310_06830</name>
</gene>
<dbReference type="GO" id="GO:0016787">
    <property type="term" value="F:hydrolase activity"/>
    <property type="evidence" value="ECO:0007669"/>
    <property type="project" value="UniProtKB-KW"/>
</dbReference>
<dbReference type="OrthoDB" id="414698at2759"/>
<accession>A0A024U498</accession>
<dbReference type="InterPro" id="IPR029058">
    <property type="entry name" value="AB_hydrolase_fold"/>
</dbReference>
<dbReference type="PANTHER" id="PTHR48070:SF6">
    <property type="entry name" value="ESTERASE OVCA2"/>
    <property type="match status" value="1"/>
</dbReference>
<dbReference type="InterPro" id="IPR005645">
    <property type="entry name" value="FSH-like_dom"/>
</dbReference>
<dbReference type="STRING" id="157072.A0A024U498"/>
<proteinExistence type="predicted"/>